<dbReference type="GO" id="GO:0005886">
    <property type="term" value="C:plasma membrane"/>
    <property type="evidence" value="ECO:0007669"/>
    <property type="project" value="UniProtKB-SubCell"/>
</dbReference>
<dbReference type="Gene3D" id="3.10.580.10">
    <property type="entry name" value="CBS-domain"/>
    <property type="match status" value="1"/>
</dbReference>
<dbReference type="Gene3D" id="1.10.357.20">
    <property type="entry name" value="SLC41 divalent cation transporters, integral membrane domain"/>
    <property type="match status" value="1"/>
</dbReference>
<dbReference type="InterPro" id="IPR046342">
    <property type="entry name" value="CBS_dom_sf"/>
</dbReference>
<dbReference type="InterPro" id="IPR006668">
    <property type="entry name" value="Mg_transptr_MgtE_intracell_dom"/>
</dbReference>
<dbReference type="OrthoDB" id="9790355at2"/>
<dbReference type="EMBL" id="PSNW01000004">
    <property type="protein sequence ID" value="PPE74197.1"/>
    <property type="molecule type" value="Genomic_DNA"/>
</dbReference>
<dbReference type="InterPro" id="IPR036739">
    <property type="entry name" value="SLC41_membr_dom_sf"/>
</dbReference>
<dbReference type="RefSeq" id="WP_104230085.1">
    <property type="nucleotide sequence ID" value="NZ_PSNW01000004.1"/>
</dbReference>
<evidence type="ECO:0000256" key="6">
    <source>
        <dbReference type="ARBA" id="ARBA00022989"/>
    </source>
</evidence>
<evidence type="ECO:0000256" key="8">
    <source>
        <dbReference type="PROSITE-ProRule" id="PRU00703"/>
    </source>
</evidence>
<dbReference type="Gene3D" id="1.25.60.10">
    <property type="entry name" value="MgtE N-terminal domain-like"/>
    <property type="match status" value="1"/>
</dbReference>
<keyword evidence="3 9" id="KW-0813">Transport</keyword>
<dbReference type="InterPro" id="IPR038076">
    <property type="entry name" value="MgtE_N_sf"/>
</dbReference>
<dbReference type="CDD" id="cd04606">
    <property type="entry name" value="CBS_pair_Mg_transporter"/>
    <property type="match status" value="1"/>
</dbReference>
<dbReference type="SUPFAM" id="SSF161093">
    <property type="entry name" value="MgtE membrane domain-like"/>
    <property type="match status" value="1"/>
</dbReference>
<evidence type="ECO:0000313" key="11">
    <source>
        <dbReference type="EMBL" id="PPE74197.1"/>
    </source>
</evidence>
<evidence type="ECO:0000256" key="9">
    <source>
        <dbReference type="RuleBase" id="RU362011"/>
    </source>
</evidence>
<keyword evidence="5 9" id="KW-0460">Magnesium</keyword>
<evidence type="ECO:0000256" key="1">
    <source>
        <dbReference type="ARBA" id="ARBA00004141"/>
    </source>
</evidence>
<dbReference type="GO" id="GO:0015095">
    <property type="term" value="F:magnesium ion transmembrane transporter activity"/>
    <property type="evidence" value="ECO:0007669"/>
    <property type="project" value="UniProtKB-UniRule"/>
</dbReference>
<dbReference type="InterPro" id="IPR006669">
    <property type="entry name" value="MgtE_transporter"/>
</dbReference>
<feature type="transmembrane region" description="Helical" evidence="9">
    <location>
        <begin position="425"/>
        <end position="449"/>
    </location>
</feature>
<feature type="domain" description="CBS" evidence="10">
    <location>
        <begin position="140"/>
        <end position="203"/>
    </location>
</feature>
<keyword evidence="4 9" id="KW-0812">Transmembrane</keyword>
<evidence type="ECO:0000256" key="7">
    <source>
        <dbReference type="ARBA" id="ARBA00023136"/>
    </source>
</evidence>
<evidence type="ECO:0000256" key="2">
    <source>
        <dbReference type="ARBA" id="ARBA00009749"/>
    </source>
</evidence>
<accession>A0A2S5TGX6</accession>
<keyword evidence="9" id="KW-1003">Cell membrane</keyword>
<comment type="subunit">
    <text evidence="9">Homodimer.</text>
</comment>
<reference evidence="11 12" key="1">
    <citation type="submission" date="2018-02" db="EMBL/GenBank/DDBJ databases">
        <title>Genome sequencing of Solimonas sp. HR-BB.</title>
        <authorList>
            <person name="Lee Y."/>
            <person name="Jeon C.O."/>
        </authorList>
    </citation>
    <scope>NUCLEOTIDE SEQUENCE [LARGE SCALE GENOMIC DNA]</scope>
    <source>
        <strain evidence="11 12">HR-BB</strain>
    </source>
</reference>
<keyword evidence="12" id="KW-1185">Reference proteome</keyword>
<name>A0A2S5TGX6_9GAMM</name>
<comment type="function">
    <text evidence="9">Acts as a magnesium transporter.</text>
</comment>
<evidence type="ECO:0000259" key="10">
    <source>
        <dbReference type="PROSITE" id="PS51371"/>
    </source>
</evidence>
<feature type="transmembrane region" description="Helical" evidence="9">
    <location>
        <begin position="360"/>
        <end position="382"/>
    </location>
</feature>
<feature type="transmembrane region" description="Helical" evidence="9">
    <location>
        <begin position="286"/>
        <end position="306"/>
    </location>
</feature>
<evidence type="ECO:0000256" key="4">
    <source>
        <dbReference type="ARBA" id="ARBA00022692"/>
    </source>
</evidence>
<evidence type="ECO:0000256" key="3">
    <source>
        <dbReference type="ARBA" id="ARBA00022448"/>
    </source>
</evidence>
<dbReference type="InterPro" id="IPR000644">
    <property type="entry name" value="CBS_dom"/>
</dbReference>
<dbReference type="Proteomes" id="UP000238220">
    <property type="component" value="Unassembled WGS sequence"/>
</dbReference>
<feature type="transmembrane region" description="Helical" evidence="9">
    <location>
        <begin position="312"/>
        <end position="339"/>
    </location>
</feature>
<dbReference type="Pfam" id="PF00571">
    <property type="entry name" value="CBS"/>
    <property type="match status" value="2"/>
</dbReference>
<dbReference type="Pfam" id="PF03448">
    <property type="entry name" value="MgtE_N"/>
    <property type="match status" value="1"/>
</dbReference>
<keyword evidence="7 9" id="KW-0472">Membrane</keyword>
<dbReference type="AlphaFoldDB" id="A0A2S5TGX6"/>
<keyword evidence="8" id="KW-0129">CBS domain</keyword>
<dbReference type="GO" id="GO:0046872">
    <property type="term" value="F:metal ion binding"/>
    <property type="evidence" value="ECO:0007669"/>
    <property type="project" value="UniProtKB-KW"/>
</dbReference>
<feature type="domain" description="CBS" evidence="10">
    <location>
        <begin position="204"/>
        <end position="262"/>
    </location>
</feature>
<keyword evidence="6 9" id="KW-1133">Transmembrane helix</keyword>
<feature type="transmembrane region" description="Helical" evidence="9">
    <location>
        <begin position="388"/>
        <end position="413"/>
    </location>
</feature>
<gene>
    <name evidence="11" type="primary">mgtE</name>
    <name evidence="11" type="ORF">C3942_09200</name>
</gene>
<keyword evidence="9" id="KW-0479">Metal-binding</keyword>
<dbReference type="Pfam" id="PF01769">
    <property type="entry name" value="MgtE"/>
    <property type="match status" value="1"/>
</dbReference>
<dbReference type="InterPro" id="IPR006667">
    <property type="entry name" value="SLC41_membr_dom"/>
</dbReference>
<comment type="subcellular location">
    <subcellularLocation>
        <location evidence="9">Cell membrane</location>
        <topology evidence="9">Multi-pass membrane protein</topology>
    </subcellularLocation>
    <subcellularLocation>
        <location evidence="1">Membrane</location>
        <topology evidence="1">Multi-pass membrane protein</topology>
    </subcellularLocation>
</comment>
<dbReference type="PANTHER" id="PTHR43773:SF1">
    <property type="entry name" value="MAGNESIUM TRANSPORTER MGTE"/>
    <property type="match status" value="1"/>
</dbReference>
<sequence length="450" mass="49014">MSEQTRNQAHLTRLREALEGGRLLPVKRSLQALNPAEIAGLLESLPPQERNVVWEMVDREDDGEVLLHLADEVREGLMREMDTAELVAAAEELDIDDLADFIEHLPETVTQQVLKALDADDRARLESVLAYEPDTAGGLMNTDTVTVRPDVSLDVVQRYLRLRGDLPPHTDALFVVDRYGAYLGTLPLDKILTRDPDSLVQAVMEHEREPFLDTLSDREVAQRFENADLVSAPVVNEKGILLGRITVDDVVDVIRAEADHNLMAMAGLDEDEDLFAPVRKAARRRALWLGVNLFTACIAARVVGMFEATISQVVALAVLMPIVASMGGITANQIVALMVRGLALGQVGSGNTGALFKKEIAVALINGLLWGLVIALVVLFWFKSPALSLVIGLALVMNLGCAATAGVFVPLLLRRLRLDPALAGSVVVTTFTDVMGFFLFLGLGTLILIH</sequence>
<dbReference type="NCBIfam" id="TIGR00400">
    <property type="entry name" value="mgtE"/>
    <property type="match status" value="1"/>
</dbReference>
<proteinExistence type="inferred from homology"/>
<dbReference type="SMART" id="SM00924">
    <property type="entry name" value="MgtE_N"/>
    <property type="match status" value="1"/>
</dbReference>
<evidence type="ECO:0000256" key="5">
    <source>
        <dbReference type="ARBA" id="ARBA00022842"/>
    </source>
</evidence>
<organism evidence="11 12">
    <name type="scientific">Solimonas fluminis</name>
    <dbReference type="NCBI Taxonomy" id="2086571"/>
    <lineage>
        <taxon>Bacteria</taxon>
        <taxon>Pseudomonadati</taxon>
        <taxon>Pseudomonadota</taxon>
        <taxon>Gammaproteobacteria</taxon>
        <taxon>Nevskiales</taxon>
        <taxon>Nevskiaceae</taxon>
        <taxon>Solimonas</taxon>
    </lineage>
</organism>
<comment type="caution">
    <text evidence="11">The sequence shown here is derived from an EMBL/GenBank/DDBJ whole genome shotgun (WGS) entry which is preliminary data.</text>
</comment>
<dbReference type="SUPFAM" id="SSF54631">
    <property type="entry name" value="CBS-domain pair"/>
    <property type="match status" value="1"/>
</dbReference>
<comment type="similarity">
    <text evidence="2 9">Belongs to the SLC41A transporter family.</text>
</comment>
<protein>
    <recommendedName>
        <fullName evidence="9">Magnesium transporter MgtE</fullName>
    </recommendedName>
</protein>
<dbReference type="SUPFAM" id="SSF158791">
    <property type="entry name" value="MgtE N-terminal domain-like"/>
    <property type="match status" value="1"/>
</dbReference>
<dbReference type="PROSITE" id="PS51371">
    <property type="entry name" value="CBS"/>
    <property type="match status" value="2"/>
</dbReference>
<dbReference type="PANTHER" id="PTHR43773">
    <property type="entry name" value="MAGNESIUM TRANSPORTER MGTE"/>
    <property type="match status" value="1"/>
</dbReference>
<evidence type="ECO:0000313" key="12">
    <source>
        <dbReference type="Proteomes" id="UP000238220"/>
    </source>
</evidence>